<dbReference type="VEuPathDB" id="VectorBase:ISCP_034885"/>
<dbReference type="VEuPathDB" id="VectorBase:ISCI011222"/>
<evidence type="ECO:0000313" key="1">
    <source>
        <dbReference type="EMBL" id="EEC13949.1"/>
    </source>
</evidence>
<dbReference type="EMBL" id="ABJB011076859">
    <property type="status" value="NOT_ANNOTATED_CDS"/>
    <property type="molecule type" value="Genomic_DNA"/>
</dbReference>
<proteinExistence type="predicted"/>
<dbReference type="EnsemblMetazoa" id="ISCW011222-RA">
    <property type="protein sequence ID" value="ISCW011222-PA"/>
    <property type="gene ID" value="ISCW011222"/>
</dbReference>
<dbReference type="PaxDb" id="6945-B7Q527"/>
<dbReference type="VEuPathDB" id="VectorBase:ISCW011222"/>
<dbReference type="AlphaFoldDB" id="B7Q527"/>
<name>B7Q527_IXOSC</name>
<keyword evidence="3" id="KW-1185">Reference proteome</keyword>
<dbReference type="InParanoid" id="B7Q527"/>
<organism>
    <name type="scientific">Ixodes scapularis</name>
    <name type="common">Black-legged tick</name>
    <name type="synonym">Deer tick</name>
    <dbReference type="NCBI Taxonomy" id="6945"/>
    <lineage>
        <taxon>Eukaryota</taxon>
        <taxon>Metazoa</taxon>
        <taxon>Ecdysozoa</taxon>
        <taxon>Arthropoda</taxon>
        <taxon>Chelicerata</taxon>
        <taxon>Arachnida</taxon>
        <taxon>Acari</taxon>
        <taxon>Parasitiformes</taxon>
        <taxon>Ixodida</taxon>
        <taxon>Ixodoidea</taxon>
        <taxon>Ixodidae</taxon>
        <taxon>Ixodinae</taxon>
        <taxon>Ixodes</taxon>
    </lineage>
</organism>
<dbReference type="Proteomes" id="UP000001555">
    <property type="component" value="Unassembled WGS sequence"/>
</dbReference>
<dbReference type="HOGENOM" id="CLU_1789001_0_0_1"/>
<reference evidence="2" key="2">
    <citation type="submission" date="2020-05" db="UniProtKB">
        <authorList>
            <consortium name="EnsemblMetazoa"/>
        </authorList>
    </citation>
    <scope>IDENTIFICATION</scope>
    <source>
        <strain evidence="2">wikel</strain>
    </source>
</reference>
<reference evidence="1 3" key="1">
    <citation type="submission" date="2008-03" db="EMBL/GenBank/DDBJ databases">
        <title>Annotation of Ixodes scapularis.</title>
        <authorList>
            <consortium name="Ixodes scapularis Genome Project Consortium"/>
            <person name="Caler E."/>
            <person name="Hannick L.I."/>
            <person name="Bidwell S."/>
            <person name="Joardar V."/>
            <person name="Thiagarajan M."/>
            <person name="Amedeo P."/>
            <person name="Galinsky K.J."/>
            <person name="Schobel S."/>
            <person name="Inman J."/>
            <person name="Hostetler J."/>
            <person name="Miller J."/>
            <person name="Hammond M."/>
            <person name="Megy K."/>
            <person name="Lawson D."/>
            <person name="Kodira C."/>
            <person name="Sutton G."/>
            <person name="Meyer J."/>
            <person name="Hill C.A."/>
            <person name="Birren B."/>
            <person name="Nene V."/>
            <person name="Collins F."/>
            <person name="Alarcon-Chaidez F."/>
            <person name="Wikel S."/>
            <person name="Strausberg R."/>
        </authorList>
    </citation>
    <scope>NUCLEOTIDE SEQUENCE [LARGE SCALE GENOMIC DNA]</scope>
    <source>
        <strain evidence="3">Wikel</strain>
        <strain evidence="1">Wikel colony</strain>
    </source>
</reference>
<sequence>MLLHVYGAPILKDSKMVGARKAALCLVHVDRLFPMGLAVLMKKDLEAKFKKPDGVITDAKSSLSKIEYTIFYTNKSEDLDDTVLKDIVDRPCSLRCRLRRPVASAVQRGVGPLGFFVEILTTVNPGTAARLAVPVGCRVRRRGLT</sequence>
<dbReference type="OrthoDB" id="6498201at2759"/>
<evidence type="ECO:0000313" key="2">
    <source>
        <dbReference type="EnsemblMetazoa" id="ISCW011222-PA"/>
    </source>
</evidence>
<dbReference type="EMBL" id="ABJB010866454">
    <property type="status" value="NOT_ANNOTATED_CDS"/>
    <property type="molecule type" value="Genomic_DNA"/>
</dbReference>
<evidence type="ECO:0000313" key="3">
    <source>
        <dbReference type="Proteomes" id="UP000001555"/>
    </source>
</evidence>
<dbReference type="EMBL" id="ABJB010985271">
    <property type="status" value="NOT_ANNOTATED_CDS"/>
    <property type="molecule type" value="Genomic_DNA"/>
</dbReference>
<accession>B7Q527</accession>
<dbReference type="EMBL" id="DS859306">
    <property type="protein sequence ID" value="EEC13949.1"/>
    <property type="molecule type" value="Genomic_DNA"/>
</dbReference>
<dbReference type="EMBL" id="ABJB010891789">
    <property type="status" value="NOT_ANNOTATED_CDS"/>
    <property type="molecule type" value="Genomic_DNA"/>
</dbReference>
<protein>
    <submittedName>
        <fullName evidence="1 2">Uncharacterized protein</fullName>
    </submittedName>
</protein>
<gene>
    <name evidence="1" type="ORF">IscW_ISCW011222</name>
</gene>